<dbReference type="AlphaFoldDB" id="A0A2M8EXT9"/>
<dbReference type="Proteomes" id="UP000231383">
    <property type="component" value="Unassembled WGS sequence"/>
</dbReference>
<gene>
    <name evidence="2" type="ORF">CO051_04705</name>
</gene>
<dbReference type="EMBL" id="PFSC01000123">
    <property type="protein sequence ID" value="PJC30957.1"/>
    <property type="molecule type" value="Genomic_DNA"/>
</dbReference>
<organism evidence="2 3">
    <name type="scientific">Candidatus Roizmanbacteria bacterium CG_4_9_14_0_2_um_filter_39_13</name>
    <dbReference type="NCBI Taxonomy" id="1974839"/>
    <lineage>
        <taxon>Bacteria</taxon>
        <taxon>Candidatus Roizmaniibacteriota</taxon>
    </lineage>
</organism>
<name>A0A2M8EXT9_9BACT</name>
<keyword evidence="1" id="KW-0812">Transmembrane</keyword>
<sequence length="108" mass="12120">MPKKTKKQKLHAAQRRKSLVLRVPSIKKEVVTKSKDFSSTTPISTEGHKINQDATRSVLFGDIKESSVVFNRDLSKSLIISTILVAIQLGLFLSAKNNYFDISSVIRF</sequence>
<protein>
    <submittedName>
        <fullName evidence="2">Uncharacterized protein</fullName>
    </submittedName>
</protein>
<evidence type="ECO:0000313" key="2">
    <source>
        <dbReference type="EMBL" id="PJC30957.1"/>
    </source>
</evidence>
<evidence type="ECO:0000313" key="3">
    <source>
        <dbReference type="Proteomes" id="UP000231383"/>
    </source>
</evidence>
<proteinExistence type="predicted"/>
<feature type="transmembrane region" description="Helical" evidence="1">
    <location>
        <begin position="77"/>
        <end position="95"/>
    </location>
</feature>
<evidence type="ECO:0000256" key="1">
    <source>
        <dbReference type="SAM" id="Phobius"/>
    </source>
</evidence>
<reference evidence="3" key="1">
    <citation type="submission" date="2017-09" db="EMBL/GenBank/DDBJ databases">
        <title>Depth-based differentiation of microbial function through sediment-hosted aquifers and enrichment of novel symbionts in the deep terrestrial subsurface.</title>
        <authorList>
            <person name="Probst A.J."/>
            <person name="Ladd B."/>
            <person name="Jarett J.K."/>
            <person name="Geller-Mcgrath D.E."/>
            <person name="Sieber C.M.K."/>
            <person name="Emerson J.B."/>
            <person name="Anantharaman K."/>
            <person name="Thomas B.C."/>
            <person name="Malmstrom R."/>
            <person name="Stieglmeier M."/>
            <person name="Klingl A."/>
            <person name="Woyke T."/>
            <person name="Ryan C.M."/>
            <person name="Banfield J.F."/>
        </authorList>
    </citation>
    <scope>NUCLEOTIDE SEQUENCE [LARGE SCALE GENOMIC DNA]</scope>
</reference>
<accession>A0A2M8EXT9</accession>
<comment type="caution">
    <text evidence="2">The sequence shown here is derived from an EMBL/GenBank/DDBJ whole genome shotgun (WGS) entry which is preliminary data.</text>
</comment>
<keyword evidence="1" id="KW-1133">Transmembrane helix</keyword>
<keyword evidence="1" id="KW-0472">Membrane</keyword>